<dbReference type="Pfam" id="PF01243">
    <property type="entry name" value="PNPOx_N"/>
    <property type="match status" value="1"/>
</dbReference>
<gene>
    <name evidence="2" type="ORF">BU251_01540</name>
</gene>
<keyword evidence="3" id="KW-1185">Reference proteome</keyword>
<name>A0A410P326_VELA1</name>
<dbReference type="Proteomes" id="UP000287243">
    <property type="component" value="Chromosome"/>
</dbReference>
<dbReference type="AlphaFoldDB" id="A0A410P326"/>
<feature type="domain" description="Pyridoxamine 5'-phosphate oxidase N-terminal" evidence="1">
    <location>
        <begin position="5"/>
        <end position="115"/>
    </location>
</feature>
<dbReference type="KEGG" id="vai:BU251_01540"/>
<reference evidence="2 3" key="1">
    <citation type="submission" date="2017-01" db="EMBL/GenBank/DDBJ databases">
        <title>First insights into the biology of 'candidatus Vampirococcus archaeovorus'.</title>
        <authorList>
            <person name="Kizina J."/>
            <person name="Jordan S."/>
            <person name="Stueber K."/>
            <person name="Reinhardt R."/>
            <person name="Harder J."/>
        </authorList>
    </citation>
    <scope>NUCLEOTIDE SEQUENCE [LARGE SCALE GENOMIC DNA]</scope>
    <source>
        <strain evidence="2 3">LiM</strain>
    </source>
</reference>
<dbReference type="Gene3D" id="2.30.110.10">
    <property type="entry name" value="Electron Transport, Fmn-binding Protein, Chain A"/>
    <property type="match status" value="1"/>
</dbReference>
<evidence type="ECO:0000259" key="1">
    <source>
        <dbReference type="Pfam" id="PF01243"/>
    </source>
</evidence>
<organism evidence="2 3">
    <name type="scientific">Velamenicoccus archaeovorus</name>
    <dbReference type="NCBI Taxonomy" id="1930593"/>
    <lineage>
        <taxon>Bacteria</taxon>
        <taxon>Pseudomonadati</taxon>
        <taxon>Candidatus Omnitrophota</taxon>
        <taxon>Candidatus Velamenicoccus</taxon>
    </lineage>
</organism>
<dbReference type="InterPro" id="IPR052917">
    <property type="entry name" value="Stress-Dev_Protein"/>
</dbReference>
<dbReference type="InterPro" id="IPR012349">
    <property type="entry name" value="Split_barrel_FMN-bd"/>
</dbReference>
<accession>A0A410P326</accession>
<dbReference type="EMBL" id="CP019384">
    <property type="protein sequence ID" value="QAT16501.1"/>
    <property type="molecule type" value="Genomic_DNA"/>
</dbReference>
<proteinExistence type="predicted"/>
<dbReference type="InterPro" id="IPR011576">
    <property type="entry name" value="Pyridox_Oxase_N"/>
</dbReference>
<dbReference type="PANTHER" id="PTHR34818">
    <property type="entry name" value="PROTEIN BLI-3"/>
    <property type="match status" value="1"/>
</dbReference>
<evidence type="ECO:0000313" key="3">
    <source>
        <dbReference type="Proteomes" id="UP000287243"/>
    </source>
</evidence>
<dbReference type="SUPFAM" id="SSF50475">
    <property type="entry name" value="FMN-binding split barrel"/>
    <property type="match status" value="1"/>
</dbReference>
<sequence>MIFEAGMGYLATCDADQPRVRAMMPVMGDDGRLLAATFPATKKIGQIAKNPKVEVCFVDRKLSHCRIEGKASVSQEQALKEELWNKQMMLRQFFSGPEDPAFILIVIVPSRISLMNIGDKGYTEVPLA</sequence>
<protein>
    <recommendedName>
        <fullName evidence="1">Pyridoxamine 5'-phosphate oxidase N-terminal domain-containing protein</fullName>
    </recommendedName>
</protein>
<dbReference type="PANTHER" id="PTHR34818:SF1">
    <property type="entry name" value="PROTEIN BLI-3"/>
    <property type="match status" value="1"/>
</dbReference>
<evidence type="ECO:0000313" key="2">
    <source>
        <dbReference type="EMBL" id="QAT16501.1"/>
    </source>
</evidence>